<dbReference type="GO" id="GO:1900376">
    <property type="term" value="P:regulation of secondary metabolite biosynthetic process"/>
    <property type="evidence" value="ECO:0007669"/>
    <property type="project" value="TreeGrafter"/>
</dbReference>
<evidence type="ECO:0000256" key="11">
    <source>
        <dbReference type="PIRSR" id="PIRSR602481-1"/>
    </source>
</evidence>
<comment type="cofactor">
    <cofactor evidence="11">
        <name>Zn(2+)</name>
        <dbReference type="ChEBI" id="CHEBI:29105"/>
    </cofactor>
    <text evidence="11">Binds 1 zinc ion per subunit.</text>
</comment>
<dbReference type="GO" id="GO:0045892">
    <property type="term" value="P:negative regulation of DNA-templated transcription"/>
    <property type="evidence" value="ECO:0007669"/>
    <property type="project" value="TreeGrafter"/>
</dbReference>
<dbReference type="GO" id="GO:0000976">
    <property type="term" value="F:transcription cis-regulatory region binding"/>
    <property type="evidence" value="ECO:0007669"/>
    <property type="project" value="TreeGrafter"/>
</dbReference>
<comment type="subcellular location">
    <subcellularLocation>
        <location evidence="1">Cytoplasm</location>
    </subcellularLocation>
</comment>
<dbReference type="CDD" id="cd07153">
    <property type="entry name" value="Fur_like"/>
    <property type="match status" value="1"/>
</dbReference>
<keyword evidence="8" id="KW-0805">Transcription regulation</keyword>
<dbReference type="PANTHER" id="PTHR33202">
    <property type="entry name" value="ZINC UPTAKE REGULATION PROTEIN"/>
    <property type="match status" value="1"/>
</dbReference>
<dbReference type="SUPFAM" id="SSF46785">
    <property type="entry name" value="Winged helix' DNA-binding domain"/>
    <property type="match status" value="1"/>
</dbReference>
<evidence type="ECO:0000256" key="8">
    <source>
        <dbReference type="ARBA" id="ARBA00023015"/>
    </source>
</evidence>
<evidence type="ECO:0000256" key="4">
    <source>
        <dbReference type="ARBA" id="ARBA00022490"/>
    </source>
</evidence>
<keyword evidence="10" id="KW-0804">Transcription</keyword>
<evidence type="ECO:0000256" key="12">
    <source>
        <dbReference type="PIRSR" id="PIRSR602481-2"/>
    </source>
</evidence>
<dbReference type="InterPro" id="IPR036388">
    <property type="entry name" value="WH-like_DNA-bd_sf"/>
</dbReference>
<comment type="cofactor">
    <cofactor evidence="12">
        <name>Mn(2+)</name>
        <dbReference type="ChEBI" id="CHEBI:29035"/>
    </cofactor>
    <cofactor evidence="12">
        <name>Fe(2+)</name>
        <dbReference type="ChEBI" id="CHEBI:29033"/>
    </cofactor>
    <text evidence="12">Binds 1 Mn(2+) or Fe(2+) ion per subunit.</text>
</comment>
<proteinExistence type="inferred from homology"/>
<dbReference type="GO" id="GO:0008270">
    <property type="term" value="F:zinc ion binding"/>
    <property type="evidence" value="ECO:0007669"/>
    <property type="project" value="TreeGrafter"/>
</dbReference>
<dbReference type="OrthoDB" id="8659436at2"/>
<dbReference type="GO" id="GO:0003700">
    <property type="term" value="F:DNA-binding transcription factor activity"/>
    <property type="evidence" value="ECO:0007669"/>
    <property type="project" value="InterPro"/>
</dbReference>
<keyword evidence="5" id="KW-0678">Repressor</keyword>
<organism evidence="13 14">
    <name type="scientific">Gulosibacter macacae</name>
    <dbReference type="NCBI Taxonomy" id="2488791"/>
    <lineage>
        <taxon>Bacteria</taxon>
        <taxon>Bacillati</taxon>
        <taxon>Actinomycetota</taxon>
        <taxon>Actinomycetes</taxon>
        <taxon>Micrococcales</taxon>
        <taxon>Microbacteriaceae</taxon>
        <taxon>Gulosibacter</taxon>
    </lineage>
</organism>
<dbReference type="AlphaFoldDB" id="A0A3P3VV44"/>
<protein>
    <submittedName>
        <fullName evidence="13">Transcriptional repressor</fullName>
    </submittedName>
</protein>
<dbReference type="Gene3D" id="3.30.1490.190">
    <property type="match status" value="1"/>
</dbReference>
<dbReference type="Proteomes" id="UP000274391">
    <property type="component" value="Unassembled WGS sequence"/>
</dbReference>
<dbReference type="EMBL" id="RQVS01000008">
    <property type="protein sequence ID" value="RRJ86560.1"/>
    <property type="molecule type" value="Genomic_DNA"/>
</dbReference>
<evidence type="ECO:0000256" key="7">
    <source>
        <dbReference type="ARBA" id="ARBA00022833"/>
    </source>
</evidence>
<dbReference type="InterPro" id="IPR043135">
    <property type="entry name" value="Fur_C"/>
</dbReference>
<feature type="binding site" evidence="12">
    <location>
        <position position="83"/>
    </location>
    <ligand>
        <name>Fe cation</name>
        <dbReference type="ChEBI" id="CHEBI:24875"/>
    </ligand>
</feature>
<dbReference type="InterPro" id="IPR036390">
    <property type="entry name" value="WH_DNA-bd_sf"/>
</dbReference>
<evidence type="ECO:0000256" key="3">
    <source>
        <dbReference type="ARBA" id="ARBA00011738"/>
    </source>
</evidence>
<keyword evidence="7 11" id="KW-0862">Zinc</keyword>
<evidence type="ECO:0000256" key="2">
    <source>
        <dbReference type="ARBA" id="ARBA00007957"/>
    </source>
</evidence>
<keyword evidence="12" id="KW-0408">Iron</keyword>
<dbReference type="InterPro" id="IPR002481">
    <property type="entry name" value="FUR"/>
</dbReference>
<dbReference type="Gene3D" id="1.10.10.10">
    <property type="entry name" value="Winged helix-like DNA-binding domain superfamily/Winged helix DNA-binding domain"/>
    <property type="match status" value="1"/>
</dbReference>
<keyword evidence="9" id="KW-0238">DNA-binding</keyword>
<feature type="binding site" evidence="12">
    <location>
        <position position="104"/>
    </location>
    <ligand>
        <name>Fe cation</name>
        <dbReference type="ChEBI" id="CHEBI:24875"/>
    </ligand>
</feature>
<evidence type="ECO:0000256" key="6">
    <source>
        <dbReference type="ARBA" id="ARBA00022723"/>
    </source>
</evidence>
<comment type="caution">
    <text evidence="13">The sequence shown here is derived from an EMBL/GenBank/DDBJ whole genome shotgun (WGS) entry which is preliminary data.</text>
</comment>
<keyword evidence="4" id="KW-0963">Cytoplasm</keyword>
<dbReference type="RefSeq" id="WP_124972269.1">
    <property type="nucleotide sequence ID" value="NZ_RQVS01000008.1"/>
</dbReference>
<comment type="subunit">
    <text evidence="3">Homodimer.</text>
</comment>
<reference evidence="13 14" key="1">
    <citation type="submission" date="2018-11" db="EMBL/GenBank/DDBJ databases">
        <title>YIM 102482-1 draft genome.</title>
        <authorList>
            <person name="Li G."/>
            <person name="Jiang Y."/>
        </authorList>
    </citation>
    <scope>NUCLEOTIDE SEQUENCE [LARGE SCALE GENOMIC DNA]</scope>
    <source>
        <strain evidence="13 14">YIM 102482-1</strain>
    </source>
</reference>
<sequence length="135" mass="15238">MSETDTAPQRRNTWQREAVREALEAQDGFVTAQELHRILEDAGQRIGLATVYRALAVLVEEDFADTIRAEDGDRYRSCETDQHHHHLMCRRCGRTVEISGDAVERWAAEVGREHGFTEMTHVFDAFGVCSTCASA</sequence>
<accession>A0A3P3VV44</accession>
<feature type="binding site" evidence="11">
    <location>
        <position position="89"/>
    </location>
    <ligand>
        <name>Zn(2+)</name>
        <dbReference type="ChEBI" id="CHEBI:29105"/>
    </ligand>
</feature>
<evidence type="ECO:0000313" key="13">
    <source>
        <dbReference type="EMBL" id="RRJ86560.1"/>
    </source>
</evidence>
<evidence type="ECO:0000256" key="5">
    <source>
        <dbReference type="ARBA" id="ARBA00022491"/>
    </source>
</evidence>
<dbReference type="PANTHER" id="PTHR33202:SF2">
    <property type="entry name" value="FERRIC UPTAKE REGULATION PROTEIN"/>
    <property type="match status" value="1"/>
</dbReference>
<gene>
    <name evidence="13" type="ORF">EG850_07885</name>
</gene>
<comment type="similarity">
    <text evidence="2">Belongs to the Fur family.</text>
</comment>
<dbReference type="Pfam" id="PF01475">
    <property type="entry name" value="FUR"/>
    <property type="match status" value="1"/>
</dbReference>
<evidence type="ECO:0000256" key="9">
    <source>
        <dbReference type="ARBA" id="ARBA00023125"/>
    </source>
</evidence>
<feature type="binding site" evidence="12">
    <location>
        <position position="121"/>
    </location>
    <ligand>
        <name>Fe cation</name>
        <dbReference type="ChEBI" id="CHEBI:24875"/>
    </ligand>
</feature>
<dbReference type="GO" id="GO:0005829">
    <property type="term" value="C:cytosol"/>
    <property type="evidence" value="ECO:0007669"/>
    <property type="project" value="TreeGrafter"/>
</dbReference>
<keyword evidence="6 11" id="KW-0479">Metal-binding</keyword>
<keyword evidence="14" id="KW-1185">Reference proteome</keyword>
<evidence type="ECO:0000256" key="1">
    <source>
        <dbReference type="ARBA" id="ARBA00004496"/>
    </source>
</evidence>
<feature type="binding site" evidence="11">
    <location>
        <position position="132"/>
    </location>
    <ligand>
        <name>Zn(2+)</name>
        <dbReference type="ChEBI" id="CHEBI:29105"/>
    </ligand>
</feature>
<evidence type="ECO:0000256" key="10">
    <source>
        <dbReference type="ARBA" id="ARBA00023163"/>
    </source>
</evidence>
<feature type="binding site" evidence="11">
    <location>
        <position position="92"/>
    </location>
    <ligand>
        <name>Zn(2+)</name>
        <dbReference type="ChEBI" id="CHEBI:29105"/>
    </ligand>
</feature>
<name>A0A3P3VV44_9MICO</name>
<evidence type="ECO:0000313" key="14">
    <source>
        <dbReference type="Proteomes" id="UP000274391"/>
    </source>
</evidence>
<feature type="binding site" evidence="11">
    <location>
        <position position="129"/>
    </location>
    <ligand>
        <name>Zn(2+)</name>
        <dbReference type="ChEBI" id="CHEBI:29105"/>
    </ligand>
</feature>